<feature type="transmembrane region" description="Helical" evidence="1">
    <location>
        <begin position="65"/>
        <end position="86"/>
    </location>
</feature>
<proteinExistence type="predicted"/>
<organism evidence="2 3">
    <name type="scientific">Clostridium sartagoforme AAU1</name>
    <dbReference type="NCBI Taxonomy" id="1202534"/>
    <lineage>
        <taxon>Bacteria</taxon>
        <taxon>Bacillati</taxon>
        <taxon>Bacillota</taxon>
        <taxon>Clostridia</taxon>
        <taxon>Eubacteriales</taxon>
        <taxon>Clostridiaceae</taxon>
        <taxon>Clostridium</taxon>
    </lineage>
</organism>
<dbReference type="AlphaFoldDB" id="R9BTZ4"/>
<dbReference type="RefSeq" id="WP_016208531.1">
    <property type="nucleotide sequence ID" value="NZ_ASRV01000195.1"/>
</dbReference>
<comment type="caution">
    <text evidence="2">The sequence shown here is derived from an EMBL/GenBank/DDBJ whole genome shotgun (WGS) entry which is preliminary data.</text>
</comment>
<keyword evidence="3" id="KW-1185">Reference proteome</keyword>
<keyword evidence="1" id="KW-0812">Transmembrane</keyword>
<evidence type="ECO:0000256" key="1">
    <source>
        <dbReference type="SAM" id="Phobius"/>
    </source>
</evidence>
<protein>
    <submittedName>
        <fullName evidence="2">Uncharacterized protein</fullName>
    </submittedName>
</protein>
<name>R9BTZ4_9CLOT</name>
<dbReference type="PATRIC" id="fig|1202534.3.peg.3261"/>
<keyword evidence="1" id="KW-0472">Membrane</keyword>
<gene>
    <name evidence="2" type="ORF">A500_16435</name>
</gene>
<dbReference type="Proteomes" id="UP000013988">
    <property type="component" value="Unassembled WGS sequence"/>
</dbReference>
<feature type="transmembrane region" description="Helical" evidence="1">
    <location>
        <begin position="40"/>
        <end position="58"/>
    </location>
</feature>
<feature type="transmembrane region" description="Helical" evidence="1">
    <location>
        <begin position="92"/>
        <end position="114"/>
    </location>
</feature>
<accession>R9BTZ4</accession>
<feature type="transmembrane region" description="Helical" evidence="1">
    <location>
        <begin position="7"/>
        <end position="28"/>
    </location>
</feature>
<evidence type="ECO:0000313" key="2">
    <source>
        <dbReference type="EMBL" id="EOR20543.1"/>
    </source>
</evidence>
<reference evidence="2 3" key="1">
    <citation type="submission" date="2013-03" db="EMBL/GenBank/DDBJ databases">
        <title>Whole genome shotgun sequencing of Clostridium sartagoforme AAU1.</title>
        <authorList>
            <person name="Joshi C.G."/>
            <person name="Duggirala S.M."/>
            <person name="Nathani N.M."/>
            <person name="Bhatt V.D."/>
            <person name="Patel A.K."/>
            <person name="Pandya P.R."/>
            <person name="KaPatel J.A."/>
        </authorList>
    </citation>
    <scope>NUCLEOTIDE SEQUENCE [LARGE SCALE GENOMIC DNA]</scope>
    <source>
        <strain evidence="2 3">AAU1</strain>
    </source>
</reference>
<dbReference type="EMBL" id="ASRV01000195">
    <property type="protein sequence ID" value="EOR20543.1"/>
    <property type="molecule type" value="Genomic_DNA"/>
</dbReference>
<sequence length="116" mass="12038">MKRASFIVGLIGGILGVISSGMLLFSGLNMKVTEAAASKVIMFAIIGLLLSILALVGACINNKKVLTGIFILIGAIANIPCTLFSISADNPITFIMCAVVAILLLVAGIMRLCVKE</sequence>
<keyword evidence="1" id="KW-1133">Transmembrane helix</keyword>
<evidence type="ECO:0000313" key="3">
    <source>
        <dbReference type="Proteomes" id="UP000013988"/>
    </source>
</evidence>